<evidence type="ECO:0000313" key="2">
    <source>
        <dbReference type="Proteomes" id="UP000235589"/>
    </source>
</evidence>
<organism evidence="1 2">
    <name type="scientific">Monoglobus pectinilyticus</name>
    <dbReference type="NCBI Taxonomy" id="1981510"/>
    <lineage>
        <taxon>Bacteria</taxon>
        <taxon>Bacillati</taxon>
        <taxon>Bacillota</taxon>
        <taxon>Clostridia</taxon>
        <taxon>Monoglobales</taxon>
        <taxon>Monoglobaceae</taxon>
        <taxon>Monoglobus</taxon>
    </lineage>
</organism>
<gene>
    <name evidence="1" type="ORF">B9O19_00032</name>
</gene>
<keyword evidence="2" id="KW-1185">Reference proteome</keyword>
<dbReference type="EMBL" id="CP020991">
    <property type="protein sequence ID" value="AUO18219.1"/>
    <property type="molecule type" value="Genomic_DNA"/>
</dbReference>
<proteinExistence type="predicted"/>
<dbReference type="Pfam" id="PF21825">
    <property type="entry name" value="crAss001_48"/>
    <property type="match status" value="1"/>
</dbReference>
<accession>A0A2K9P044</accession>
<evidence type="ECO:0008006" key="3">
    <source>
        <dbReference type="Google" id="ProtNLM"/>
    </source>
</evidence>
<dbReference type="OrthoDB" id="3236584at2"/>
<dbReference type="InterPro" id="IPR054052">
    <property type="entry name" value="Y16Q-like"/>
</dbReference>
<dbReference type="GeneID" id="98061465"/>
<evidence type="ECO:0000313" key="1">
    <source>
        <dbReference type="EMBL" id="AUO18219.1"/>
    </source>
</evidence>
<dbReference type="RefSeq" id="WP_102364576.1">
    <property type="nucleotide sequence ID" value="NZ_CP020991.1"/>
</dbReference>
<sequence>MKLSQTIELMNSSDYKDRFKAEYYQTKIRYDKLHKMIVKYEAGTLNFTPSSSLELLKKQKSFMGSYINSLEIRAEIEGINLFESEK</sequence>
<protein>
    <recommendedName>
        <fullName evidence="3">Phage protein</fullName>
    </recommendedName>
</protein>
<name>A0A2K9P044_9FIRM</name>
<dbReference type="Proteomes" id="UP000235589">
    <property type="component" value="Chromosome"/>
</dbReference>
<reference evidence="1 2" key="1">
    <citation type="submission" date="2017-04" db="EMBL/GenBank/DDBJ databases">
        <title>Monoglobus pectinilyticus 14 draft genome.</title>
        <authorList>
            <person name="Kim C."/>
            <person name="Rosendale D.I."/>
            <person name="Kelly W.J."/>
            <person name="Tannock G.W."/>
            <person name="Patchett M.L."/>
            <person name="Jordens J.Z."/>
        </authorList>
    </citation>
    <scope>NUCLEOTIDE SEQUENCE [LARGE SCALE GENOMIC DNA]</scope>
    <source>
        <strain evidence="1 2">14</strain>
    </source>
</reference>
<dbReference type="KEGG" id="mpec:B9O19_00032"/>
<dbReference type="AlphaFoldDB" id="A0A2K9P044"/>